<dbReference type="RefSeq" id="WP_344129580.1">
    <property type="nucleotide sequence ID" value="NZ_BAAALT010000059.1"/>
</dbReference>
<dbReference type="EMBL" id="BAAALT010000059">
    <property type="protein sequence ID" value="GAA1801420.1"/>
    <property type="molecule type" value="Genomic_DNA"/>
</dbReference>
<evidence type="ECO:0000256" key="4">
    <source>
        <dbReference type="ARBA" id="ARBA00023136"/>
    </source>
</evidence>
<feature type="transmembrane region" description="Helical" evidence="5">
    <location>
        <begin position="330"/>
        <end position="352"/>
    </location>
</feature>
<keyword evidence="4 5" id="KW-0472">Membrane</keyword>
<feature type="transmembrane region" description="Helical" evidence="5">
    <location>
        <begin position="77"/>
        <end position="101"/>
    </location>
</feature>
<feature type="transmembrane region" description="Helical" evidence="5">
    <location>
        <begin position="434"/>
        <end position="454"/>
    </location>
</feature>
<dbReference type="PANTHER" id="PTHR42770">
    <property type="entry name" value="AMINO ACID TRANSPORTER-RELATED"/>
    <property type="match status" value="1"/>
</dbReference>
<gene>
    <name evidence="6" type="ORF">GCM10009682_24150</name>
</gene>
<evidence type="ECO:0000313" key="6">
    <source>
        <dbReference type="EMBL" id="GAA1801420.1"/>
    </source>
</evidence>
<feature type="transmembrane region" description="Helical" evidence="5">
    <location>
        <begin position="12"/>
        <end position="38"/>
    </location>
</feature>
<dbReference type="PIRSF" id="PIRSF006060">
    <property type="entry name" value="AA_transporter"/>
    <property type="match status" value="1"/>
</dbReference>
<comment type="caution">
    <text evidence="6">The sequence shown here is derived from an EMBL/GenBank/DDBJ whole genome shotgun (WGS) entry which is preliminary data.</text>
</comment>
<keyword evidence="3 5" id="KW-1133">Transmembrane helix</keyword>
<feature type="transmembrane region" description="Helical" evidence="5">
    <location>
        <begin position="397"/>
        <end position="422"/>
    </location>
</feature>
<feature type="transmembrane region" description="Helical" evidence="5">
    <location>
        <begin position="187"/>
        <end position="206"/>
    </location>
</feature>
<name>A0ABN2LZI4_9ACTN</name>
<evidence type="ECO:0000256" key="1">
    <source>
        <dbReference type="ARBA" id="ARBA00004141"/>
    </source>
</evidence>
<evidence type="ECO:0000256" key="2">
    <source>
        <dbReference type="ARBA" id="ARBA00022692"/>
    </source>
</evidence>
<dbReference type="PANTHER" id="PTHR42770:SF16">
    <property type="entry name" value="AMINO ACID PERMEASE"/>
    <property type="match status" value="1"/>
</dbReference>
<comment type="subcellular location">
    <subcellularLocation>
        <location evidence="1">Membrane</location>
        <topology evidence="1">Multi-pass membrane protein</topology>
    </subcellularLocation>
</comment>
<reference evidence="6 7" key="1">
    <citation type="journal article" date="2019" name="Int. J. Syst. Evol. Microbiol.">
        <title>The Global Catalogue of Microorganisms (GCM) 10K type strain sequencing project: providing services to taxonomists for standard genome sequencing and annotation.</title>
        <authorList>
            <consortium name="The Broad Institute Genomics Platform"/>
            <consortium name="The Broad Institute Genome Sequencing Center for Infectious Disease"/>
            <person name="Wu L."/>
            <person name="Ma J."/>
        </authorList>
    </citation>
    <scope>NUCLEOTIDE SEQUENCE [LARGE SCALE GENOMIC DNA]</scope>
    <source>
        <strain evidence="6 7">JCM 13250</strain>
    </source>
</reference>
<feature type="transmembrane region" description="Helical" evidence="5">
    <location>
        <begin position="358"/>
        <end position="385"/>
    </location>
</feature>
<keyword evidence="7" id="KW-1185">Reference proteome</keyword>
<keyword evidence="2 5" id="KW-0812">Transmembrane</keyword>
<proteinExistence type="predicted"/>
<organism evidence="6 7">
    <name type="scientific">Luedemannella flava</name>
    <dbReference type="NCBI Taxonomy" id="349316"/>
    <lineage>
        <taxon>Bacteria</taxon>
        <taxon>Bacillati</taxon>
        <taxon>Actinomycetota</taxon>
        <taxon>Actinomycetes</taxon>
        <taxon>Micromonosporales</taxon>
        <taxon>Micromonosporaceae</taxon>
        <taxon>Luedemannella</taxon>
    </lineage>
</organism>
<dbReference type="Proteomes" id="UP001500218">
    <property type="component" value="Unassembled WGS sequence"/>
</dbReference>
<feature type="transmembrane region" description="Helical" evidence="5">
    <location>
        <begin position="107"/>
        <end position="140"/>
    </location>
</feature>
<evidence type="ECO:0000256" key="3">
    <source>
        <dbReference type="ARBA" id="ARBA00022989"/>
    </source>
</evidence>
<dbReference type="Gene3D" id="1.20.1740.10">
    <property type="entry name" value="Amino acid/polyamine transporter I"/>
    <property type="match status" value="1"/>
</dbReference>
<sequence>MRSVTLARRKLGAGSLWIFGVSASSPLTVLVGGVIATYATTGVVGVPASFVLITVALVLLAVGYLAMSRHVTHAAPFYAMLAQGLGGTAAAAGAVVALVGYHCIQISLYGLVGVTLVGLLGGVWWVWAALVWLIVAILGVTRVSANARIVGTLLAVEIGVIALFDIAALTHPAGGTLSWAPFEPSTLFVNGAGGAFALGMAAFVGAETGPVYGEEARSPSAVRQATLLAVTFLGAFYAVSSWAVAVAVGPDHVVDAARDPQLGLPFSVLGSAYGPSVVTVATLLLVTSVVAAMAAFHHACARYLFGIAREGVLPARLAQLTEGTAGGTPVAGSVVQSTIAAVMVAMFVVAGADPMTGLFTWLSTIGALAILGLLVATSVAVYRFFRAGRGGTESWFVRVAAPTLGGICGGFVLMFMISNLASLLLLPPDSPRRWLAPGLVAAAAVAGAVWAGWLRRFRPRVYAGLGAGTPEPIGVLDQRLAALDV</sequence>
<feature type="transmembrane region" description="Helical" evidence="5">
    <location>
        <begin position="44"/>
        <end position="65"/>
    </location>
</feature>
<feature type="transmembrane region" description="Helical" evidence="5">
    <location>
        <begin position="227"/>
        <end position="248"/>
    </location>
</feature>
<evidence type="ECO:0000256" key="5">
    <source>
        <dbReference type="SAM" id="Phobius"/>
    </source>
</evidence>
<feature type="transmembrane region" description="Helical" evidence="5">
    <location>
        <begin position="147"/>
        <end position="167"/>
    </location>
</feature>
<protein>
    <submittedName>
        <fullName evidence="6">APC family permease</fullName>
    </submittedName>
</protein>
<feature type="transmembrane region" description="Helical" evidence="5">
    <location>
        <begin position="268"/>
        <end position="296"/>
    </location>
</feature>
<evidence type="ECO:0000313" key="7">
    <source>
        <dbReference type="Proteomes" id="UP001500218"/>
    </source>
</evidence>
<dbReference type="InterPro" id="IPR050367">
    <property type="entry name" value="APC_superfamily"/>
</dbReference>
<accession>A0ABN2LZI4</accession>